<organism evidence="9 10">
    <name type="scientific">Butyrivibrio proteoclasticus (strain ATCC 51982 / DSM 14932 / B316)</name>
    <name type="common">Clostridium proteoclasticum</name>
    <dbReference type="NCBI Taxonomy" id="515622"/>
    <lineage>
        <taxon>Bacteria</taxon>
        <taxon>Bacillati</taxon>
        <taxon>Bacillota</taxon>
        <taxon>Clostridia</taxon>
        <taxon>Lachnospirales</taxon>
        <taxon>Lachnospiraceae</taxon>
        <taxon>Butyrivibrio</taxon>
    </lineage>
</organism>
<dbReference type="InterPro" id="IPR036249">
    <property type="entry name" value="Thioredoxin-like_sf"/>
</dbReference>
<evidence type="ECO:0000259" key="8">
    <source>
        <dbReference type="PROSITE" id="PS51352"/>
    </source>
</evidence>
<dbReference type="PROSITE" id="PS00194">
    <property type="entry name" value="THIOREDOXIN_1"/>
    <property type="match status" value="1"/>
</dbReference>
<keyword evidence="10" id="KW-1185">Reference proteome</keyword>
<proteinExistence type="inferred from homology"/>
<dbReference type="InterPro" id="IPR013766">
    <property type="entry name" value="Thioredoxin_domain"/>
</dbReference>
<dbReference type="CDD" id="cd02947">
    <property type="entry name" value="TRX_family"/>
    <property type="match status" value="1"/>
</dbReference>
<dbReference type="PANTHER" id="PTHR45663">
    <property type="entry name" value="GEO12009P1"/>
    <property type="match status" value="1"/>
</dbReference>
<dbReference type="STRING" id="515622.bpr_I2637"/>
<feature type="domain" description="Thioredoxin" evidence="8">
    <location>
        <begin position="1"/>
        <end position="128"/>
    </location>
</feature>
<keyword evidence="3" id="KW-0813">Transport</keyword>
<protein>
    <recommendedName>
        <fullName evidence="2 7">Thioredoxin</fullName>
    </recommendedName>
</protein>
<dbReference type="NCBIfam" id="TIGR01068">
    <property type="entry name" value="thioredoxin"/>
    <property type="match status" value="1"/>
</dbReference>
<dbReference type="PANTHER" id="PTHR45663:SF11">
    <property type="entry name" value="GEO12009P1"/>
    <property type="match status" value="1"/>
</dbReference>
<dbReference type="PROSITE" id="PS51352">
    <property type="entry name" value="THIOREDOXIN_2"/>
    <property type="match status" value="1"/>
</dbReference>
<dbReference type="Gene3D" id="3.40.30.10">
    <property type="entry name" value="Glutaredoxin"/>
    <property type="match status" value="1"/>
</dbReference>
<dbReference type="Proteomes" id="UP000001299">
    <property type="component" value="Chromosome 1"/>
</dbReference>
<keyword evidence="5" id="KW-1015">Disulfide bond</keyword>
<dbReference type="AlphaFoldDB" id="E0RYB2"/>
<name>E0RYB2_BUTPB</name>
<dbReference type="InterPro" id="IPR017937">
    <property type="entry name" value="Thioredoxin_CS"/>
</dbReference>
<gene>
    <name evidence="9" type="ordered locus">bpr_I2637</name>
</gene>
<dbReference type="KEGG" id="bpb:bpr_I2637"/>
<evidence type="ECO:0000256" key="6">
    <source>
        <dbReference type="ARBA" id="ARBA00023284"/>
    </source>
</evidence>
<dbReference type="eggNOG" id="COG3118">
    <property type="taxonomic scope" value="Bacteria"/>
</dbReference>
<dbReference type="InterPro" id="IPR005746">
    <property type="entry name" value="Thioredoxin"/>
</dbReference>
<reference evidence="9 10" key="1">
    <citation type="journal article" date="2010" name="PLoS ONE">
        <title>The glycobiome of the rumen bacterium Butyrivibrio proteoclasticus B316(T) highlights adaptation to a polysaccharide-rich environment.</title>
        <authorList>
            <person name="Kelly W.J."/>
            <person name="Leahy S.C."/>
            <person name="Altermann E."/>
            <person name="Yeoman C.J."/>
            <person name="Dunne J.C."/>
            <person name="Kong Z."/>
            <person name="Pacheco D.M."/>
            <person name="Li D."/>
            <person name="Noel S.J."/>
            <person name="Moon C.D."/>
            <person name="Cookson A.L."/>
            <person name="Attwood G.T."/>
        </authorList>
    </citation>
    <scope>NUCLEOTIDE SEQUENCE [LARGE SCALE GENOMIC DNA]</scope>
    <source>
        <strain evidence="10">ATCC 51982 / DSM 14932 / B316</strain>
    </source>
</reference>
<dbReference type="EMBL" id="CP001810">
    <property type="protein sequence ID" value="ADL35370.1"/>
    <property type="molecule type" value="Genomic_DNA"/>
</dbReference>
<dbReference type="FunFam" id="3.40.30.10:FF:000001">
    <property type="entry name" value="Thioredoxin"/>
    <property type="match status" value="1"/>
</dbReference>
<dbReference type="GO" id="GO:0005737">
    <property type="term" value="C:cytoplasm"/>
    <property type="evidence" value="ECO:0007669"/>
    <property type="project" value="TreeGrafter"/>
</dbReference>
<evidence type="ECO:0000313" key="10">
    <source>
        <dbReference type="Proteomes" id="UP000001299"/>
    </source>
</evidence>
<dbReference type="PRINTS" id="PR00421">
    <property type="entry name" value="THIOREDOXIN"/>
</dbReference>
<evidence type="ECO:0000256" key="5">
    <source>
        <dbReference type="ARBA" id="ARBA00023157"/>
    </source>
</evidence>
<dbReference type="Pfam" id="PF00085">
    <property type="entry name" value="Thioredoxin"/>
    <property type="match status" value="1"/>
</dbReference>
<sequence length="128" mass="14378">MYILQLLFCFLRKAAVLSGKVNHMEYKFTQDNFEAEVMKSDVPVLIDFYADWCGPCKMMGPVVDEIAKEFDGKFKVGKVNVDESPDLAAKYNVMSIPFFAFIKNGELADSEIGAVPKDRLVQKLQGLA</sequence>
<evidence type="ECO:0000256" key="1">
    <source>
        <dbReference type="ARBA" id="ARBA00008987"/>
    </source>
</evidence>
<keyword evidence="4" id="KW-0249">Electron transport</keyword>
<dbReference type="SUPFAM" id="SSF52833">
    <property type="entry name" value="Thioredoxin-like"/>
    <property type="match status" value="1"/>
</dbReference>
<dbReference type="HOGENOM" id="CLU_090389_10_2_9"/>
<evidence type="ECO:0000256" key="4">
    <source>
        <dbReference type="ARBA" id="ARBA00022982"/>
    </source>
</evidence>
<comment type="similarity">
    <text evidence="1">Belongs to the thioredoxin family.</text>
</comment>
<accession>E0RYB2</accession>
<evidence type="ECO:0000256" key="3">
    <source>
        <dbReference type="ARBA" id="ARBA00022448"/>
    </source>
</evidence>
<dbReference type="GO" id="GO:0015035">
    <property type="term" value="F:protein-disulfide reductase activity"/>
    <property type="evidence" value="ECO:0007669"/>
    <property type="project" value="UniProtKB-UniRule"/>
</dbReference>
<evidence type="ECO:0000256" key="7">
    <source>
        <dbReference type="NCBIfam" id="TIGR01068"/>
    </source>
</evidence>
<keyword evidence="6" id="KW-0676">Redox-active center</keyword>
<evidence type="ECO:0000256" key="2">
    <source>
        <dbReference type="ARBA" id="ARBA00020570"/>
    </source>
</evidence>
<evidence type="ECO:0000313" key="9">
    <source>
        <dbReference type="EMBL" id="ADL35370.1"/>
    </source>
</evidence>